<accession>A0ACB9AK77</accession>
<evidence type="ECO:0000313" key="1">
    <source>
        <dbReference type="EMBL" id="KAI3710449.1"/>
    </source>
</evidence>
<protein>
    <submittedName>
        <fullName evidence="1">Uncharacterized protein</fullName>
    </submittedName>
</protein>
<dbReference type="EMBL" id="CM042015">
    <property type="protein sequence ID" value="KAI3710449.1"/>
    <property type="molecule type" value="Genomic_DNA"/>
</dbReference>
<keyword evidence="2" id="KW-1185">Reference proteome</keyword>
<comment type="caution">
    <text evidence="1">The sequence shown here is derived from an EMBL/GenBank/DDBJ whole genome shotgun (WGS) entry which is preliminary data.</text>
</comment>
<gene>
    <name evidence="1" type="ORF">L2E82_40231</name>
</gene>
<proteinExistence type="predicted"/>
<reference evidence="1 2" key="2">
    <citation type="journal article" date="2022" name="Mol. Ecol. Resour.">
        <title>The genomes of chicory, endive, great burdock and yacon provide insights into Asteraceae paleo-polyploidization history and plant inulin production.</title>
        <authorList>
            <person name="Fan W."/>
            <person name="Wang S."/>
            <person name="Wang H."/>
            <person name="Wang A."/>
            <person name="Jiang F."/>
            <person name="Liu H."/>
            <person name="Zhao H."/>
            <person name="Xu D."/>
            <person name="Zhang Y."/>
        </authorList>
    </citation>
    <scope>NUCLEOTIDE SEQUENCE [LARGE SCALE GENOMIC DNA]</scope>
    <source>
        <strain evidence="2">cv. Punajuju</strain>
        <tissue evidence="1">Leaves</tissue>
    </source>
</reference>
<dbReference type="Proteomes" id="UP001055811">
    <property type="component" value="Linkage Group LG07"/>
</dbReference>
<organism evidence="1 2">
    <name type="scientific">Cichorium intybus</name>
    <name type="common">Chicory</name>
    <dbReference type="NCBI Taxonomy" id="13427"/>
    <lineage>
        <taxon>Eukaryota</taxon>
        <taxon>Viridiplantae</taxon>
        <taxon>Streptophyta</taxon>
        <taxon>Embryophyta</taxon>
        <taxon>Tracheophyta</taxon>
        <taxon>Spermatophyta</taxon>
        <taxon>Magnoliopsida</taxon>
        <taxon>eudicotyledons</taxon>
        <taxon>Gunneridae</taxon>
        <taxon>Pentapetalae</taxon>
        <taxon>asterids</taxon>
        <taxon>campanulids</taxon>
        <taxon>Asterales</taxon>
        <taxon>Asteraceae</taxon>
        <taxon>Cichorioideae</taxon>
        <taxon>Cichorieae</taxon>
        <taxon>Cichoriinae</taxon>
        <taxon>Cichorium</taxon>
    </lineage>
</organism>
<sequence>MHRAESSRQHVRALNNQFASWVNTQLQIHHNELWEDGVRDYITHASSILEEFSDVVNRLKSNSNSTKSFRPSWSTSPLFNNNTSFSIGGQNSISLKTDASNDVDGESIKEGIKLADEIGYPVMIKATAGGGGLGMRLAKEHDEFVKLLQQPQSEAAAAFGIDGVYLEKYIQNRRHIEFQMKLKA</sequence>
<name>A0ACB9AK77_CICIN</name>
<reference evidence="2" key="1">
    <citation type="journal article" date="2022" name="Mol. Ecol. Resour.">
        <title>The genomes of chicory, endive, great burdock and yacon provide insights into Asteraceae palaeo-polyploidization history and plant inulin production.</title>
        <authorList>
            <person name="Fan W."/>
            <person name="Wang S."/>
            <person name="Wang H."/>
            <person name="Wang A."/>
            <person name="Jiang F."/>
            <person name="Liu H."/>
            <person name="Zhao H."/>
            <person name="Xu D."/>
            <person name="Zhang Y."/>
        </authorList>
    </citation>
    <scope>NUCLEOTIDE SEQUENCE [LARGE SCALE GENOMIC DNA]</scope>
    <source>
        <strain evidence="2">cv. Punajuju</strain>
    </source>
</reference>
<evidence type="ECO:0000313" key="2">
    <source>
        <dbReference type="Proteomes" id="UP001055811"/>
    </source>
</evidence>